<keyword evidence="3" id="KW-1133">Transmembrane helix</keyword>
<protein>
    <submittedName>
        <fullName evidence="4">Uncharacterized protein</fullName>
    </submittedName>
</protein>
<dbReference type="OrthoDB" id="5419542at2759"/>
<organism evidence="4 5">
    <name type="scientific">Venturia effusa</name>
    <dbReference type="NCBI Taxonomy" id="50376"/>
    <lineage>
        <taxon>Eukaryota</taxon>
        <taxon>Fungi</taxon>
        <taxon>Dikarya</taxon>
        <taxon>Ascomycota</taxon>
        <taxon>Pezizomycotina</taxon>
        <taxon>Dothideomycetes</taxon>
        <taxon>Pleosporomycetidae</taxon>
        <taxon>Venturiales</taxon>
        <taxon>Venturiaceae</taxon>
        <taxon>Venturia</taxon>
    </lineage>
</organism>
<feature type="compositionally biased region" description="Basic residues" evidence="2">
    <location>
        <begin position="39"/>
        <end position="61"/>
    </location>
</feature>
<dbReference type="AlphaFoldDB" id="A0A517LBB4"/>
<keyword evidence="1" id="KW-0175">Coiled coil</keyword>
<feature type="compositionally biased region" description="Basic and acidic residues" evidence="2">
    <location>
        <begin position="118"/>
        <end position="127"/>
    </location>
</feature>
<sequence length="367" mass="41753">MDTNPPFQRPKIRLRSSSATLPRSPLPASPVVGPQEPAKKHRHHHSVHTHHHIPHVSHRHARESQQSSGEKTGVHRGLSKPLSRVEQFDGSPVDSRRVSPARRAGRGENVSLAIGPEDIAKERQRQRVRDKELRDSLHALFEQSLKANGQFDDVYYCILEKLSVLQSMISNLQDLSTMTKNLHAEFRSETVTFETEMRERIDSFGSFDDPKQRIRDFETRITTSKTTADKLSARLESSRARVLALEAEEKEYQDMVSRRFRLMWIILGSIGAVVIALYTFQAMKQPSTTQVSLKLNNVKPQSTFRRKIFEVEELSGTFSSAAEDTSHAVIDAQTRGSTVQYSTTLPTSSPRRRSKEDDQRLHVLEEL</sequence>
<proteinExistence type="predicted"/>
<evidence type="ECO:0000256" key="1">
    <source>
        <dbReference type="SAM" id="Coils"/>
    </source>
</evidence>
<feature type="compositionally biased region" description="Polar residues" evidence="2">
    <location>
        <begin position="339"/>
        <end position="349"/>
    </location>
</feature>
<dbReference type="Proteomes" id="UP000316270">
    <property type="component" value="Chromosome 8"/>
</dbReference>
<feature type="region of interest" description="Disordered" evidence="2">
    <location>
        <begin position="339"/>
        <end position="359"/>
    </location>
</feature>
<dbReference type="STRING" id="50376.A0A517LBB4"/>
<keyword evidence="3" id="KW-0812">Transmembrane</keyword>
<feature type="transmembrane region" description="Helical" evidence="3">
    <location>
        <begin position="262"/>
        <end position="280"/>
    </location>
</feature>
<accession>A0A517LBB4</accession>
<keyword evidence="5" id="KW-1185">Reference proteome</keyword>
<feature type="coiled-coil region" evidence="1">
    <location>
        <begin position="228"/>
        <end position="255"/>
    </location>
</feature>
<gene>
    <name evidence="4" type="ORF">FKW77_008037</name>
</gene>
<reference evidence="4 5" key="1">
    <citation type="submission" date="2019-07" db="EMBL/GenBank/DDBJ databases">
        <title>Finished genome of Venturia effusa.</title>
        <authorList>
            <person name="Young C.A."/>
            <person name="Cox M.P."/>
            <person name="Ganley A.R.D."/>
            <person name="David W.J."/>
        </authorList>
    </citation>
    <scope>NUCLEOTIDE SEQUENCE [LARGE SCALE GENOMIC DNA]</scope>
    <source>
        <strain evidence="5">albino</strain>
    </source>
</reference>
<evidence type="ECO:0000256" key="2">
    <source>
        <dbReference type="SAM" id="MobiDB-lite"/>
    </source>
</evidence>
<name>A0A517LBB4_9PEZI</name>
<dbReference type="EMBL" id="CP042192">
    <property type="protein sequence ID" value="QDS72925.1"/>
    <property type="molecule type" value="Genomic_DNA"/>
</dbReference>
<keyword evidence="3" id="KW-0472">Membrane</keyword>
<evidence type="ECO:0000313" key="4">
    <source>
        <dbReference type="EMBL" id="QDS72925.1"/>
    </source>
</evidence>
<feature type="region of interest" description="Disordered" evidence="2">
    <location>
        <begin position="1"/>
        <end position="127"/>
    </location>
</feature>
<evidence type="ECO:0000256" key="3">
    <source>
        <dbReference type="SAM" id="Phobius"/>
    </source>
</evidence>
<evidence type="ECO:0000313" key="5">
    <source>
        <dbReference type="Proteomes" id="UP000316270"/>
    </source>
</evidence>